<dbReference type="Gene3D" id="2.60.120.200">
    <property type="match status" value="1"/>
</dbReference>
<keyword evidence="14 21" id="KW-0067">ATP-binding</keyword>
<evidence type="ECO:0000259" key="24">
    <source>
        <dbReference type="PROSITE" id="PS50011"/>
    </source>
</evidence>
<evidence type="ECO:0000256" key="19">
    <source>
        <dbReference type="ARBA" id="ARBA00047899"/>
    </source>
</evidence>
<keyword evidence="9 22" id="KW-0812">Transmembrane</keyword>
<evidence type="ECO:0000256" key="2">
    <source>
        <dbReference type="ARBA" id="ARBA00007606"/>
    </source>
</evidence>
<feature type="domain" description="Protein kinase" evidence="24">
    <location>
        <begin position="351"/>
        <end position="627"/>
    </location>
</feature>
<keyword evidence="18" id="KW-0325">Glycoprotein</keyword>
<proteinExistence type="inferred from homology"/>
<sequence length="669" mass="74369">MAKLVKSLQILLALFVCTEQSSSLAQEATHFIYNGFRDANLSLNGAAKIHPSGLLELTNTSHQQIGHAFFPFPFHFNKSASKNSSSSLSFSTTFVFAIVPASHDNDGHGFAFAISPSVVFKGATATQYLGLFNSTTIGLPSNHLLAVEFDTVRNAEFQEIDGNQVGVDLNDLKSNESAPASYFSQNEAKNQSLKLKSGDQIQVWIEYGQMEKLLNVTLAPTPIKKPEKPLLSTRIDLSSVFLDSMYVGFSASTGSVASHHYILGWSFNNSGQAQSLDLSKLPKLPKLPKGKLKLSIVVPLVTLIMLFIVAMLATIFIIRKKRYGEIREDWEQQYGPQRFSYKDLYRATKGFKNKELLGCGGFGKVYKGVLPTNNIEVAVKKVSHDSKQGMKEFVAEIASTGRLRHRNLVRLLGYCRRKQELLLVYDYMPNGSLDKFLFSDEKPSLDWLHRYRIIKGVASALVYLHEEWEQVVLHRDVKASNVLLDSEFNGRLGDFGLTKFYDHGSNPQTTRLVGTVGYLAPELTTTGKPTTSSDVYAFGIFMLEVACGRRPVEPERPANEVVLIDWVLDSWKREVILETVDPRLENNYVVEEMEMVLKLALVCTHYSPAARPTMRQVLQQLDGNATFPDIDLVSRSYTASTASISFVTSTNDGASYSLSDIDSVLISGC</sequence>
<evidence type="ECO:0000256" key="3">
    <source>
        <dbReference type="ARBA" id="ARBA00008536"/>
    </source>
</evidence>
<feature type="chain" id="PRO_5001644233" description="non-specific serine/threonine protein kinase" evidence="23">
    <location>
        <begin position="26"/>
        <end position="669"/>
    </location>
</feature>
<keyword evidence="13" id="KW-0418">Kinase</keyword>
<evidence type="ECO:0000256" key="13">
    <source>
        <dbReference type="ARBA" id="ARBA00022777"/>
    </source>
</evidence>
<dbReference type="InterPro" id="IPR008271">
    <property type="entry name" value="Ser/Thr_kinase_AS"/>
</dbReference>
<accession>A0A067L1F0</accession>
<dbReference type="PROSITE" id="PS00107">
    <property type="entry name" value="PROTEIN_KINASE_ATP"/>
    <property type="match status" value="1"/>
</dbReference>
<evidence type="ECO:0000256" key="6">
    <source>
        <dbReference type="ARBA" id="ARBA00022475"/>
    </source>
</evidence>
<dbReference type="Gene3D" id="3.30.200.20">
    <property type="entry name" value="Phosphorylase Kinase, domain 1"/>
    <property type="match status" value="1"/>
</dbReference>
<evidence type="ECO:0000256" key="12">
    <source>
        <dbReference type="ARBA" id="ARBA00022741"/>
    </source>
</evidence>
<evidence type="ECO:0000256" key="14">
    <source>
        <dbReference type="ARBA" id="ARBA00022840"/>
    </source>
</evidence>
<comment type="catalytic activity">
    <reaction evidence="19">
        <text>L-threonyl-[protein] + ATP = O-phospho-L-threonyl-[protein] + ADP + H(+)</text>
        <dbReference type="Rhea" id="RHEA:46608"/>
        <dbReference type="Rhea" id="RHEA-COMP:11060"/>
        <dbReference type="Rhea" id="RHEA-COMP:11605"/>
        <dbReference type="ChEBI" id="CHEBI:15378"/>
        <dbReference type="ChEBI" id="CHEBI:30013"/>
        <dbReference type="ChEBI" id="CHEBI:30616"/>
        <dbReference type="ChEBI" id="CHEBI:61977"/>
        <dbReference type="ChEBI" id="CHEBI:456216"/>
        <dbReference type="EC" id="2.7.11.1"/>
    </reaction>
</comment>
<dbReference type="SUPFAM" id="SSF56112">
    <property type="entry name" value="Protein kinase-like (PK-like)"/>
    <property type="match status" value="1"/>
</dbReference>
<dbReference type="PROSITE" id="PS00307">
    <property type="entry name" value="LECTIN_LEGUME_BETA"/>
    <property type="match status" value="1"/>
</dbReference>
<comment type="similarity">
    <text evidence="3">In the N-terminal section; belongs to the leguminous lectin family.</text>
</comment>
<dbReference type="InterPro" id="IPR013320">
    <property type="entry name" value="ConA-like_dom_sf"/>
</dbReference>
<feature type="signal peptide" evidence="23">
    <location>
        <begin position="1"/>
        <end position="25"/>
    </location>
</feature>
<dbReference type="GO" id="GO:0005886">
    <property type="term" value="C:plasma membrane"/>
    <property type="evidence" value="ECO:0007669"/>
    <property type="project" value="UniProtKB-SubCell"/>
</dbReference>
<comment type="similarity">
    <text evidence="2">Belongs to the leguminous lectin family.</text>
</comment>
<keyword evidence="17" id="KW-0675">Receptor</keyword>
<comment type="subcellular location">
    <subcellularLocation>
        <location evidence="1">Cell membrane</location>
        <topology evidence="1">Single-pass type I membrane protein</topology>
    </subcellularLocation>
</comment>
<evidence type="ECO:0000256" key="17">
    <source>
        <dbReference type="ARBA" id="ARBA00023170"/>
    </source>
</evidence>
<evidence type="ECO:0000256" key="15">
    <source>
        <dbReference type="ARBA" id="ARBA00022989"/>
    </source>
</evidence>
<evidence type="ECO:0000256" key="18">
    <source>
        <dbReference type="ARBA" id="ARBA00023180"/>
    </source>
</evidence>
<protein>
    <recommendedName>
        <fullName evidence="5">non-specific serine/threonine protein kinase</fullName>
        <ecNumber evidence="5">2.7.11.1</ecNumber>
    </recommendedName>
</protein>
<dbReference type="CDD" id="cd14066">
    <property type="entry name" value="STKc_IRAK"/>
    <property type="match status" value="1"/>
</dbReference>
<keyword evidence="26" id="KW-1185">Reference proteome</keyword>
<evidence type="ECO:0000256" key="7">
    <source>
        <dbReference type="ARBA" id="ARBA00022527"/>
    </source>
</evidence>
<dbReference type="Proteomes" id="UP000027138">
    <property type="component" value="Unassembled WGS sequence"/>
</dbReference>
<keyword evidence="11" id="KW-0430">Lectin</keyword>
<dbReference type="EMBL" id="KK914309">
    <property type="protein sequence ID" value="KDP42217.1"/>
    <property type="molecule type" value="Genomic_DNA"/>
</dbReference>
<dbReference type="Pfam" id="PF00139">
    <property type="entry name" value="Lectin_legB"/>
    <property type="match status" value="1"/>
</dbReference>
<dbReference type="InterPro" id="IPR001220">
    <property type="entry name" value="Legume_lectin_dom"/>
</dbReference>
<dbReference type="GO" id="GO:0004674">
    <property type="term" value="F:protein serine/threonine kinase activity"/>
    <property type="evidence" value="ECO:0007669"/>
    <property type="project" value="UniProtKB-KW"/>
</dbReference>
<dbReference type="InterPro" id="IPR017441">
    <property type="entry name" value="Protein_kinase_ATP_BS"/>
</dbReference>
<dbReference type="EC" id="2.7.11.1" evidence="5"/>
<dbReference type="PROSITE" id="PS00108">
    <property type="entry name" value="PROTEIN_KINASE_ST"/>
    <property type="match status" value="1"/>
</dbReference>
<dbReference type="FunFam" id="3.30.200.20:FF:000112">
    <property type="entry name" value="Lectin-domain containing receptor kinase A4.3"/>
    <property type="match status" value="1"/>
</dbReference>
<dbReference type="FunFam" id="1.10.510.10:FF:000108">
    <property type="entry name" value="L-type lectin-domain containing receptor kinase S.4"/>
    <property type="match status" value="1"/>
</dbReference>
<feature type="binding site" evidence="21">
    <location>
        <position position="381"/>
    </location>
    <ligand>
        <name>ATP</name>
        <dbReference type="ChEBI" id="CHEBI:30616"/>
    </ligand>
</feature>
<keyword evidence="16 22" id="KW-0472">Membrane</keyword>
<dbReference type="InterPro" id="IPR050528">
    <property type="entry name" value="L-type_Lectin-RKs"/>
</dbReference>
<comment type="similarity">
    <text evidence="4">In the C-terminal section; belongs to the protein kinase superfamily. Ser/Thr protein kinase family.</text>
</comment>
<evidence type="ECO:0000256" key="21">
    <source>
        <dbReference type="PROSITE-ProRule" id="PRU10141"/>
    </source>
</evidence>
<keyword evidence="12 21" id="KW-0547">Nucleotide-binding</keyword>
<evidence type="ECO:0000256" key="1">
    <source>
        <dbReference type="ARBA" id="ARBA00004251"/>
    </source>
</evidence>
<dbReference type="InterPro" id="IPR011009">
    <property type="entry name" value="Kinase-like_dom_sf"/>
</dbReference>
<dbReference type="SUPFAM" id="SSF49899">
    <property type="entry name" value="Concanavalin A-like lectins/glucanases"/>
    <property type="match status" value="1"/>
</dbReference>
<dbReference type="PANTHER" id="PTHR27007">
    <property type="match status" value="1"/>
</dbReference>
<keyword evidence="8" id="KW-0808">Transferase</keyword>
<evidence type="ECO:0000256" key="20">
    <source>
        <dbReference type="ARBA" id="ARBA00048679"/>
    </source>
</evidence>
<evidence type="ECO:0000256" key="9">
    <source>
        <dbReference type="ARBA" id="ARBA00022692"/>
    </source>
</evidence>
<dbReference type="Gene3D" id="1.10.510.10">
    <property type="entry name" value="Transferase(Phosphotransferase) domain 1"/>
    <property type="match status" value="1"/>
</dbReference>
<evidence type="ECO:0000256" key="4">
    <source>
        <dbReference type="ARBA" id="ARBA00010217"/>
    </source>
</evidence>
<dbReference type="InterPro" id="IPR019825">
    <property type="entry name" value="Lectin_legB_Mn/Ca_BS"/>
</dbReference>
<evidence type="ECO:0000256" key="16">
    <source>
        <dbReference type="ARBA" id="ARBA00023136"/>
    </source>
</evidence>
<dbReference type="FunFam" id="2.60.120.200:FF:000096">
    <property type="entry name" value="L-type lectin-domain containing receptor kinase V.9"/>
    <property type="match status" value="1"/>
</dbReference>
<dbReference type="Pfam" id="PF00069">
    <property type="entry name" value="Pkinase"/>
    <property type="match status" value="1"/>
</dbReference>
<dbReference type="InterPro" id="IPR000719">
    <property type="entry name" value="Prot_kinase_dom"/>
</dbReference>
<name>A0A067L1F0_JATCU</name>
<dbReference type="CDD" id="cd06899">
    <property type="entry name" value="lectin_legume_LecRK_Arcelin_ConA"/>
    <property type="match status" value="1"/>
</dbReference>
<keyword evidence="10 23" id="KW-0732">Signal</keyword>
<evidence type="ECO:0000256" key="22">
    <source>
        <dbReference type="SAM" id="Phobius"/>
    </source>
</evidence>
<evidence type="ECO:0000256" key="10">
    <source>
        <dbReference type="ARBA" id="ARBA00022729"/>
    </source>
</evidence>
<dbReference type="OrthoDB" id="543442at2759"/>
<dbReference type="AlphaFoldDB" id="A0A067L1F0"/>
<feature type="transmembrane region" description="Helical" evidence="22">
    <location>
        <begin position="296"/>
        <end position="318"/>
    </location>
</feature>
<dbReference type="GO" id="GO:0030246">
    <property type="term" value="F:carbohydrate binding"/>
    <property type="evidence" value="ECO:0007669"/>
    <property type="project" value="UniProtKB-KW"/>
</dbReference>
<reference evidence="25 26" key="1">
    <citation type="journal article" date="2014" name="PLoS ONE">
        <title>Global Analysis of Gene Expression Profiles in Physic Nut (Jatropha curcas L.) Seedlings Exposed to Salt Stress.</title>
        <authorList>
            <person name="Zhang L."/>
            <person name="Zhang C."/>
            <person name="Wu P."/>
            <person name="Chen Y."/>
            <person name="Li M."/>
            <person name="Jiang H."/>
            <person name="Wu G."/>
        </authorList>
    </citation>
    <scope>NUCLEOTIDE SEQUENCE [LARGE SCALE GENOMIC DNA]</scope>
    <source>
        <strain evidence="26">cv. GZQX0401</strain>
        <tissue evidence="25">Young leaves</tissue>
    </source>
</reference>
<evidence type="ECO:0000256" key="11">
    <source>
        <dbReference type="ARBA" id="ARBA00022734"/>
    </source>
</evidence>
<keyword evidence="15 22" id="KW-1133">Transmembrane helix</keyword>
<dbReference type="SMART" id="SM00220">
    <property type="entry name" value="S_TKc"/>
    <property type="match status" value="1"/>
</dbReference>
<evidence type="ECO:0000256" key="8">
    <source>
        <dbReference type="ARBA" id="ARBA00022679"/>
    </source>
</evidence>
<dbReference type="GO" id="GO:0005524">
    <property type="term" value="F:ATP binding"/>
    <property type="evidence" value="ECO:0007669"/>
    <property type="project" value="UniProtKB-UniRule"/>
</dbReference>
<evidence type="ECO:0000313" key="26">
    <source>
        <dbReference type="Proteomes" id="UP000027138"/>
    </source>
</evidence>
<evidence type="ECO:0000256" key="23">
    <source>
        <dbReference type="SAM" id="SignalP"/>
    </source>
</evidence>
<gene>
    <name evidence="25" type="ORF">JCGZ_02947</name>
</gene>
<comment type="catalytic activity">
    <reaction evidence="20">
        <text>L-seryl-[protein] + ATP = O-phospho-L-seryl-[protein] + ADP + H(+)</text>
        <dbReference type="Rhea" id="RHEA:17989"/>
        <dbReference type="Rhea" id="RHEA-COMP:9863"/>
        <dbReference type="Rhea" id="RHEA-COMP:11604"/>
        <dbReference type="ChEBI" id="CHEBI:15378"/>
        <dbReference type="ChEBI" id="CHEBI:29999"/>
        <dbReference type="ChEBI" id="CHEBI:30616"/>
        <dbReference type="ChEBI" id="CHEBI:83421"/>
        <dbReference type="ChEBI" id="CHEBI:456216"/>
        <dbReference type="EC" id="2.7.11.1"/>
    </reaction>
</comment>
<evidence type="ECO:0000313" key="25">
    <source>
        <dbReference type="EMBL" id="KDP42217.1"/>
    </source>
</evidence>
<keyword evidence="6" id="KW-1003">Cell membrane</keyword>
<organism evidence="25 26">
    <name type="scientific">Jatropha curcas</name>
    <name type="common">Barbados nut</name>
    <dbReference type="NCBI Taxonomy" id="180498"/>
    <lineage>
        <taxon>Eukaryota</taxon>
        <taxon>Viridiplantae</taxon>
        <taxon>Streptophyta</taxon>
        <taxon>Embryophyta</taxon>
        <taxon>Tracheophyta</taxon>
        <taxon>Spermatophyta</taxon>
        <taxon>Magnoliopsida</taxon>
        <taxon>eudicotyledons</taxon>
        <taxon>Gunneridae</taxon>
        <taxon>Pentapetalae</taxon>
        <taxon>rosids</taxon>
        <taxon>fabids</taxon>
        <taxon>Malpighiales</taxon>
        <taxon>Euphorbiaceae</taxon>
        <taxon>Crotonoideae</taxon>
        <taxon>Jatropheae</taxon>
        <taxon>Jatropha</taxon>
    </lineage>
</organism>
<dbReference type="PROSITE" id="PS50011">
    <property type="entry name" value="PROTEIN_KINASE_DOM"/>
    <property type="match status" value="1"/>
</dbReference>
<evidence type="ECO:0000256" key="5">
    <source>
        <dbReference type="ARBA" id="ARBA00012513"/>
    </source>
</evidence>
<keyword evidence="7" id="KW-0723">Serine/threonine-protein kinase</keyword>